<accession>A0A392TRI9</accession>
<feature type="non-terminal residue" evidence="1">
    <location>
        <position position="1"/>
    </location>
</feature>
<protein>
    <submittedName>
        <fullName evidence="1">Uncharacterized protein</fullName>
    </submittedName>
</protein>
<evidence type="ECO:0000313" key="2">
    <source>
        <dbReference type="Proteomes" id="UP000265520"/>
    </source>
</evidence>
<name>A0A392TRI9_9FABA</name>
<keyword evidence="2" id="KW-1185">Reference proteome</keyword>
<proteinExistence type="predicted"/>
<reference evidence="1 2" key="1">
    <citation type="journal article" date="2018" name="Front. Plant Sci.">
        <title>Red Clover (Trifolium pratense) and Zigzag Clover (T. medium) - A Picture of Genomic Similarities and Differences.</title>
        <authorList>
            <person name="Dluhosova J."/>
            <person name="Istvanek J."/>
            <person name="Nedelnik J."/>
            <person name="Repkova J."/>
        </authorList>
    </citation>
    <scope>NUCLEOTIDE SEQUENCE [LARGE SCALE GENOMIC DNA]</scope>
    <source>
        <strain evidence="2">cv. 10/8</strain>
        <tissue evidence="1">Leaf</tissue>
    </source>
</reference>
<comment type="caution">
    <text evidence="1">The sequence shown here is derived from an EMBL/GenBank/DDBJ whole genome shotgun (WGS) entry which is preliminary data.</text>
</comment>
<dbReference type="Proteomes" id="UP000265520">
    <property type="component" value="Unassembled WGS sequence"/>
</dbReference>
<evidence type="ECO:0000313" key="1">
    <source>
        <dbReference type="EMBL" id="MCI63294.1"/>
    </source>
</evidence>
<organism evidence="1 2">
    <name type="scientific">Trifolium medium</name>
    <dbReference type="NCBI Taxonomy" id="97028"/>
    <lineage>
        <taxon>Eukaryota</taxon>
        <taxon>Viridiplantae</taxon>
        <taxon>Streptophyta</taxon>
        <taxon>Embryophyta</taxon>
        <taxon>Tracheophyta</taxon>
        <taxon>Spermatophyta</taxon>
        <taxon>Magnoliopsida</taxon>
        <taxon>eudicotyledons</taxon>
        <taxon>Gunneridae</taxon>
        <taxon>Pentapetalae</taxon>
        <taxon>rosids</taxon>
        <taxon>fabids</taxon>
        <taxon>Fabales</taxon>
        <taxon>Fabaceae</taxon>
        <taxon>Papilionoideae</taxon>
        <taxon>50 kb inversion clade</taxon>
        <taxon>NPAAA clade</taxon>
        <taxon>Hologalegina</taxon>
        <taxon>IRL clade</taxon>
        <taxon>Trifolieae</taxon>
        <taxon>Trifolium</taxon>
    </lineage>
</organism>
<dbReference type="EMBL" id="LXQA010634409">
    <property type="protein sequence ID" value="MCI63294.1"/>
    <property type="molecule type" value="Genomic_DNA"/>
</dbReference>
<dbReference type="AlphaFoldDB" id="A0A392TRI9"/>
<sequence length="66" mass="7721">YTTVSFAKKNHALGPLVEDFTEQVVLDMNIKTEMNAVAEDLNKKLEDLLEKRCLLLEKKSKAWWWP</sequence>